<dbReference type="KEGG" id="clo:HMPREF0868_0552"/>
<gene>
    <name evidence="1" type="ordered locus">HMPREF0868_0552</name>
</gene>
<evidence type="ECO:0000313" key="2">
    <source>
        <dbReference type="Proteomes" id="UP000008234"/>
    </source>
</evidence>
<dbReference type="AlphaFoldDB" id="D3R119"/>
<proteinExistence type="predicted"/>
<dbReference type="STRING" id="699246.HMPREF0868_0552"/>
<dbReference type="HOGENOM" id="CLU_3218289_0_0_9"/>
<protein>
    <submittedName>
        <fullName evidence="1">Uncharacterized protein</fullName>
    </submittedName>
</protein>
<dbReference type="Proteomes" id="UP000008234">
    <property type="component" value="Chromosome"/>
</dbReference>
<reference evidence="2" key="1">
    <citation type="submission" date="2009-12" db="EMBL/GenBank/DDBJ databases">
        <title>Sequence of Clostridiales genomosp. BVAB3 str. UPII9-5.</title>
        <authorList>
            <person name="Madupu R."/>
            <person name="Durkin A.S."/>
            <person name="Torralba M."/>
            <person name="Methe B."/>
            <person name="Sutton G.G."/>
            <person name="Strausberg R.L."/>
            <person name="Nelson K.E."/>
        </authorList>
    </citation>
    <scope>NUCLEOTIDE SEQUENCE [LARGE SCALE GENOMIC DNA]</scope>
    <source>
        <strain evidence="2">UPII9-5</strain>
    </source>
</reference>
<name>D3R119_MAGIU</name>
<accession>D3R119</accession>
<organism evidence="1 2">
    <name type="scientific">Mageeibacillus indolicus (strain UPII9-5)</name>
    <name type="common">Clostridiales genomosp. BVAB3 (strain UPII9-5)</name>
    <dbReference type="NCBI Taxonomy" id="699246"/>
    <lineage>
        <taxon>Bacteria</taxon>
        <taxon>Bacillati</taxon>
        <taxon>Bacillota</taxon>
        <taxon>Clostridia</taxon>
        <taxon>Eubacteriales</taxon>
        <taxon>Oscillospiraceae</taxon>
        <taxon>Mageeibacillus</taxon>
    </lineage>
</organism>
<sequence>MHQLYEKQRILDKTKDKKEWEKIKIEMIKLSGSIKNPPEVERIK</sequence>
<keyword evidence="2" id="KW-1185">Reference proteome</keyword>
<dbReference type="EMBL" id="CP001850">
    <property type="protein sequence ID" value="ADC90636.1"/>
    <property type="molecule type" value="Genomic_DNA"/>
</dbReference>
<evidence type="ECO:0000313" key="1">
    <source>
        <dbReference type="EMBL" id="ADC90636.1"/>
    </source>
</evidence>